<dbReference type="SUPFAM" id="SSF50353">
    <property type="entry name" value="Cytokine"/>
    <property type="match status" value="1"/>
</dbReference>
<evidence type="ECO:0000256" key="1">
    <source>
        <dbReference type="ARBA" id="ARBA00007936"/>
    </source>
</evidence>
<dbReference type="Pfam" id="PF00167">
    <property type="entry name" value="FGF"/>
    <property type="match status" value="1"/>
</dbReference>
<accession>A0A7G3W7N8</accession>
<dbReference type="InterPro" id="IPR008996">
    <property type="entry name" value="IL1/FGF"/>
</dbReference>
<organism evidence="2">
    <name type="scientific">Spodoptera frugiperda nuclear polyhedrosis virus</name>
    <name type="common">SfNPV</name>
    <dbReference type="NCBI Taxonomy" id="10455"/>
    <lineage>
        <taxon>Viruses</taxon>
        <taxon>Viruses incertae sedis</taxon>
        <taxon>Naldaviricetes</taxon>
        <taxon>Lefavirales</taxon>
        <taxon>Baculoviridae</taxon>
        <taxon>Alphabaculovirus</taxon>
        <taxon>Alphabaculovirus spofrugiperdae</taxon>
    </lineage>
</organism>
<organismHost>
    <name type="scientific">Lepidoptera</name>
    <name type="common">moths &amp; butterflies</name>
    <dbReference type="NCBI Taxonomy" id="7088"/>
</organismHost>
<dbReference type="CDD" id="cd23311">
    <property type="entry name" value="beta-trefoil_FGF_Bnl-like"/>
    <property type="match status" value="1"/>
</dbReference>
<protein>
    <submittedName>
        <fullName evidence="2">FGF</fullName>
    </submittedName>
</protein>
<reference evidence="2" key="1">
    <citation type="submission" date="2019-02" db="EMBL/GenBank/DDBJ databases">
        <title>Genetic diversity of Spodoptera frugiperda multiple nucleopolyhedovirus and pathogenicity against corn- and rice-strain S. frugiperda larvae.</title>
        <authorList>
            <person name="Harrison R.L."/>
            <person name="Rowley D.L."/>
            <person name="Popham H.J."/>
        </authorList>
    </citation>
    <scope>NUCLEOTIDE SEQUENCE</scope>
    <source>
        <strain evidence="2">IIBBL BCIPV 459</strain>
    </source>
</reference>
<dbReference type="SMART" id="SM00442">
    <property type="entry name" value="FGF"/>
    <property type="match status" value="1"/>
</dbReference>
<sequence length="382" mass="43506">MFVKVISILLLVATIASGLAIDTTAKSNDSMVAVVKKNTTDSNKNSTSTSSKTSSPTLLSINDTLTGTQNNIVLYFNHYLLRMNLVGDIDGTKLENSNDTVFHRIAQPNRKILLRSSAHCSFLCINECGYVFSSKTPTFECLWNEYYDSFRNRFLIKQFENNRTAYLAIDAAGKTHRVLLLKKEKLLDDFESAHMFLKNSTRHFKRCKSYSSKKLTYMPPKTCKNPPRVKKLQKLEEGSSSSTVKKIPDMSMIIDEMYDEIMNNSDVIILTNSSELSSTKNLNNSVVVNATIVDRMKHEITNEVPDVVYLDSSKVNKTKEGAIPKNFYYHDEEFSIRTLDDDRTEHVETVVSKLVAAKNITINIHPFMFFHQTILRYCMSYV</sequence>
<dbReference type="Gene3D" id="2.80.10.50">
    <property type="match status" value="1"/>
</dbReference>
<name>A0A7G3W7N8_NPVSF</name>
<dbReference type="GO" id="GO:0008083">
    <property type="term" value="F:growth factor activity"/>
    <property type="evidence" value="ECO:0007669"/>
    <property type="project" value="InterPro"/>
</dbReference>
<proteinExistence type="inferred from homology"/>
<dbReference type="EMBL" id="MK503924">
    <property type="protein sequence ID" value="QED40095.1"/>
    <property type="molecule type" value="Genomic_DNA"/>
</dbReference>
<dbReference type="InterPro" id="IPR002209">
    <property type="entry name" value="Fibroblast_GF_fam"/>
</dbReference>
<comment type="similarity">
    <text evidence="1">Belongs to the heparin-binding growth factors family.</text>
</comment>
<evidence type="ECO:0000313" key="2">
    <source>
        <dbReference type="EMBL" id="QED40095.1"/>
    </source>
</evidence>